<feature type="compositionally biased region" description="Low complexity" evidence="1">
    <location>
        <begin position="460"/>
        <end position="472"/>
    </location>
</feature>
<feature type="compositionally biased region" description="Gly residues" evidence="1">
    <location>
        <begin position="429"/>
        <end position="459"/>
    </location>
</feature>
<keyword evidence="2" id="KW-0472">Membrane</keyword>
<organism evidence="4 5">
    <name type="scientific">Paenibacillus oceani</name>
    <dbReference type="NCBI Taxonomy" id="2772510"/>
    <lineage>
        <taxon>Bacteria</taxon>
        <taxon>Bacillati</taxon>
        <taxon>Bacillota</taxon>
        <taxon>Bacilli</taxon>
        <taxon>Bacillales</taxon>
        <taxon>Paenibacillaceae</taxon>
        <taxon>Paenibacillus</taxon>
    </lineage>
</organism>
<accession>A0A927CHH9</accession>
<feature type="compositionally biased region" description="Gly residues" evidence="1">
    <location>
        <begin position="473"/>
        <end position="515"/>
    </location>
</feature>
<dbReference type="EMBL" id="JACXJA010000067">
    <property type="protein sequence ID" value="MBD2866707.1"/>
    <property type="molecule type" value="Genomic_DNA"/>
</dbReference>
<dbReference type="PANTHER" id="PTHR40050">
    <property type="entry name" value="INNER SPORE COAT PROTEIN H"/>
    <property type="match status" value="1"/>
</dbReference>
<keyword evidence="4" id="KW-0808">Transferase</keyword>
<dbReference type="AlphaFoldDB" id="A0A927CHH9"/>
<keyword evidence="4" id="KW-0418">Kinase</keyword>
<comment type="caution">
    <text evidence="4">The sequence shown here is derived from an EMBL/GenBank/DDBJ whole genome shotgun (WGS) entry which is preliminary data.</text>
</comment>
<evidence type="ECO:0000256" key="1">
    <source>
        <dbReference type="SAM" id="MobiDB-lite"/>
    </source>
</evidence>
<feature type="chain" id="PRO_5037618410" evidence="3">
    <location>
        <begin position="28"/>
        <end position="560"/>
    </location>
</feature>
<name>A0A927CHH9_9BACL</name>
<gene>
    <name evidence="4" type="ORF">IDH45_32535</name>
</gene>
<dbReference type="RefSeq" id="WP_190932320.1">
    <property type="nucleotide sequence ID" value="NZ_JACXJA010000067.1"/>
</dbReference>
<dbReference type="GO" id="GO:0016301">
    <property type="term" value="F:kinase activity"/>
    <property type="evidence" value="ECO:0007669"/>
    <property type="project" value="UniProtKB-KW"/>
</dbReference>
<evidence type="ECO:0000313" key="5">
    <source>
        <dbReference type="Proteomes" id="UP000639396"/>
    </source>
</evidence>
<dbReference type="PANTHER" id="PTHR40050:SF1">
    <property type="entry name" value="INNER SPORE COAT PROTEIN H"/>
    <property type="match status" value="1"/>
</dbReference>
<sequence>MKAKVAGVLLLGLCLVCLSWGTTAPLAADVQVHTRGANENVFPPNKVIDVKITIDEADFQDMLDNPLQEEYKPADIEYNGTTIRNVGIRTKGNLTLRSVANTDSDRYSWKIQFDKYIDGQTLHGLTKINLNNNYADPTFMREYLTYELLEEMGVPTPGRSYVNVYVNGELRGFYLAVEQINEPYLTRHFGDAYGALYKPDGEGSDLVWKGDDISLYSGLNLKSETSNGDVILDMLDELNNGTDYEKVIDVDSFLRYLAVSTILVNMDSYQGNLKHNYYLYEQNGVFTMLPWDFNMSFAGLTMGGMGNTQQNAGVLIDEPTMGRVAERPMIAKLLQNETYKQTYRGYVKQIVDGYLSDSRFEARVQSLAELISPYVERDPSKFYTYEEYRSSLNQDVQNIPGLLSFTKARVANVLQQLAGTIPTSNNGEGSEGGMGGGRGNPNGQGGMGGGMPNGGGQLGNFGANPGANANGQGQQGQRGQGQQGQGQQGGPFGPGGGMGGPMGEGGQRPGGGAPGMPGTEGWMNGTDPAAAQKEAILAGSAVALLLLSALFIYFYRRKTW</sequence>
<feature type="transmembrane region" description="Helical" evidence="2">
    <location>
        <begin position="535"/>
        <end position="555"/>
    </location>
</feature>
<dbReference type="InterPro" id="IPR014867">
    <property type="entry name" value="Spore_coat_CotH_CotH2/3/7"/>
</dbReference>
<dbReference type="Pfam" id="PF08757">
    <property type="entry name" value="CotH"/>
    <property type="match status" value="1"/>
</dbReference>
<evidence type="ECO:0000313" key="4">
    <source>
        <dbReference type="EMBL" id="MBD2866707.1"/>
    </source>
</evidence>
<protein>
    <submittedName>
        <fullName evidence="4">CotH kinase family protein</fullName>
    </submittedName>
</protein>
<keyword evidence="5" id="KW-1185">Reference proteome</keyword>
<evidence type="ECO:0000256" key="3">
    <source>
        <dbReference type="SAM" id="SignalP"/>
    </source>
</evidence>
<feature type="region of interest" description="Disordered" evidence="1">
    <location>
        <begin position="420"/>
        <end position="526"/>
    </location>
</feature>
<keyword evidence="2" id="KW-1133">Transmembrane helix</keyword>
<keyword evidence="3" id="KW-0732">Signal</keyword>
<reference evidence="4" key="1">
    <citation type="submission" date="2020-09" db="EMBL/GenBank/DDBJ databases">
        <title>A novel bacterium of genus Paenibacillus, isolated from South China Sea.</title>
        <authorList>
            <person name="Huang H."/>
            <person name="Mo K."/>
            <person name="Hu Y."/>
        </authorList>
    </citation>
    <scope>NUCLEOTIDE SEQUENCE</scope>
    <source>
        <strain evidence="4">IB182363</strain>
    </source>
</reference>
<evidence type="ECO:0000256" key="2">
    <source>
        <dbReference type="SAM" id="Phobius"/>
    </source>
</evidence>
<proteinExistence type="predicted"/>
<keyword evidence="2" id="KW-0812">Transmembrane</keyword>
<feature type="signal peptide" evidence="3">
    <location>
        <begin position="1"/>
        <end position="27"/>
    </location>
</feature>
<dbReference type="Proteomes" id="UP000639396">
    <property type="component" value="Unassembled WGS sequence"/>
</dbReference>